<evidence type="ECO:0000313" key="3">
    <source>
        <dbReference type="Proteomes" id="UP001291623"/>
    </source>
</evidence>
<comment type="caution">
    <text evidence="2">The sequence shown here is derived from an EMBL/GenBank/DDBJ whole genome shotgun (WGS) entry which is preliminary data.</text>
</comment>
<reference evidence="2" key="1">
    <citation type="submission" date="2023-12" db="EMBL/GenBank/DDBJ databases">
        <title>Genome assembly of Anisodus tanguticus.</title>
        <authorList>
            <person name="Wang Y.-J."/>
        </authorList>
    </citation>
    <scope>NUCLEOTIDE SEQUENCE</scope>
    <source>
        <strain evidence="2">KB-2021</strain>
        <tissue evidence="2">Leaf</tissue>
    </source>
</reference>
<evidence type="ECO:0000313" key="2">
    <source>
        <dbReference type="EMBL" id="KAK4368645.1"/>
    </source>
</evidence>
<gene>
    <name evidence="2" type="ORF">RND71_012437</name>
</gene>
<dbReference type="Proteomes" id="UP001291623">
    <property type="component" value="Unassembled WGS sequence"/>
</dbReference>
<evidence type="ECO:0000256" key="1">
    <source>
        <dbReference type="SAM" id="MobiDB-lite"/>
    </source>
</evidence>
<sequence length="92" mass="10342">MDFFFSLSAFKSKIVISCSTSLYSREPVILTNSPLPRSRKSTLKKRSSNSKFLKRRKVKRRLESSTPGSPGSTTAGPNHSQKKSLIPARKER</sequence>
<keyword evidence="3" id="KW-1185">Reference proteome</keyword>
<dbReference type="EMBL" id="JAVYJV010000006">
    <property type="protein sequence ID" value="KAK4368645.1"/>
    <property type="molecule type" value="Genomic_DNA"/>
</dbReference>
<dbReference type="AlphaFoldDB" id="A0AAE1SF65"/>
<organism evidence="2 3">
    <name type="scientific">Anisodus tanguticus</name>
    <dbReference type="NCBI Taxonomy" id="243964"/>
    <lineage>
        <taxon>Eukaryota</taxon>
        <taxon>Viridiplantae</taxon>
        <taxon>Streptophyta</taxon>
        <taxon>Embryophyta</taxon>
        <taxon>Tracheophyta</taxon>
        <taxon>Spermatophyta</taxon>
        <taxon>Magnoliopsida</taxon>
        <taxon>eudicotyledons</taxon>
        <taxon>Gunneridae</taxon>
        <taxon>Pentapetalae</taxon>
        <taxon>asterids</taxon>
        <taxon>lamiids</taxon>
        <taxon>Solanales</taxon>
        <taxon>Solanaceae</taxon>
        <taxon>Solanoideae</taxon>
        <taxon>Hyoscyameae</taxon>
        <taxon>Anisodus</taxon>
    </lineage>
</organism>
<protein>
    <submittedName>
        <fullName evidence="2">Uncharacterized protein</fullName>
    </submittedName>
</protein>
<feature type="compositionally biased region" description="Low complexity" evidence="1">
    <location>
        <begin position="64"/>
        <end position="77"/>
    </location>
</feature>
<feature type="compositionally biased region" description="Basic residues" evidence="1">
    <location>
        <begin position="37"/>
        <end position="60"/>
    </location>
</feature>
<proteinExistence type="predicted"/>
<feature type="region of interest" description="Disordered" evidence="1">
    <location>
        <begin position="33"/>
        <end position="92"/>
    </location>
</feature>
<name>A0AAE1SF65_9SOLA</name>
<accession>A0AAE1SF65</accession>